<dbReference type="Proteomes" id="UP000184510">
    <property type="component" value="Unassembled WGS sequence"/>
</dbReference>
<protein>
    <recommendedName>
        <fullName evidence="4">PA14 domain-containing protein</fullName>
    </recommendedName>
</protein>
<keyword evidence="1" id="KW-1133">Transmembrane helix</keyword>
<sequence length="391" mass="42666">MSLHAQLSPEAAQKLRESQRNSTIMSIMIALLACVLLGLIMAFILLSPEFKTTPEIITFNAGSETNEAIERPEISNAVERKPSAPSSSSSRVIAAANMSSVSIPNPQFEATTPSLDFGDGDDFGTGWGNGSGSGAGGAVGGFGSPNKVGGTLTGYLYDFKQTSRGTPVRGYDTGNRSHFTDPVESIQRARFSESSFRKYFKAPQALYVRYIAIPFSNANDGPKFFNAEKQVKPSGWLVHYSGSIKVPEDGEYRLVGCGDDYLGVSIDRKMRLVAPWTDLREILDVPGANARKQPNHKSPFGIPLVYGEWFSLRQGQTIDVDVAIGERPGGKVGFVLMIEQKGEDYKKAADGRPILPPFVFGQLTPGDLDYLENFKGWKFDTHKIPMFQTVD</sequence>
<accession>A0A1M6KRX3</accession>
<evidence type="ECO:0000256" key="1">
    <source>
        <dbReference type="SAM" id="Phobius"/>
    </source>
</evidence>
<keyword evidence="1" id="KW-0812">Transmembrane</keyword>
<reference evidence="2 3" key="1">
    <citation type="submission" date="2016-11" db="EMBL/GenBank/DDBJ databases">
        <authorList>
            <person name="Jaros S."/>
            <person name="Januszkiewicz K."/>
            <person name="Wedrychowicz H."/>
        </authorList>
    </citation>
    <scope>NUCLEOTIDE SEQUENCE [LARGE SCALE GENOMIC DNA]</scope>
    <source>
        <strain evidence="2 3">DSM 18772</strain>
    </source>
</reference>
<dbReference type="STRING" id="1123071.SAMN02745181_2189"/>
<dbReference type="AlphaFoldDB" id="A0A1M6KRX3"/>
<name>A0A1M6KRX3_9BACT</name>
<dbReference type="RefSeq" id="WP_143183795.1">
    <property type="nucleotide sequence ID" value="NZ_FQYR01000004.1"/>
</dbReference>
<keyword evidence="3" id="KW-1185">Reference proteome</keyword>
<feature type="transmembrane region" description="Helical" evidence="1">
    <location>
        <begin position="24"/>
        <end position="46"/>
    </location>
</feature>
<dbReference type="EMBL" id="FQYR01000004">
    <property type="protein sequence ID" value="SHJ61725.1"/>
    <property type="molecule type" value="Genomic_DNA"/>
</dbReference>
<gene>
    <name evidence="2" type="ORF">SAMN02745181_2189</name>
</gene>
<dbReference type="OrthoDB" id="184151at2"/>
<keyword evidence="1" id="KW-0472">Membrane</keyword>
<evidence type="ECO:0000313" key="3">
    <source>
        <dbReference type="Proteomes" id="UP000184510"/>
    </source>
</evidence>
<evidence type="ECO:0008006" key="4">
    <source>
        <dbReference type="Google" id="ProtNLM"/>
    </source>
</evidence>
<proteinExistence type="predicted"/>
<evidence type="ECO:0000313" key="2">
    <source>
        <dbReference type="EMBL" id="SHJ61725.1"/>
    </source>
</evidence>
<organism evidence="2 3">
    <name type="scientific">Rubritalea squalenifaciens DSM 18772</name>
    <dbReference type="NCBI Taxonomy" id="1123071"/>
    <lineage>
        <taxon>Bacteria</taxon>
        <taxon>Pseudomonadati</taxon>
        <taxon>Verrucomicrobiota</taxon>
        <taxon>Verrucomicrobiia</taxon>
        <taxon>Verrucomicrobiales</taxon>
        <taxon>Rubritaleaceae</taxon>
        <taxon>Rubritalea</taxon>
    </lineage>
</organism>
<dbReference type="InParanoid" id="A0A1M6KRX3"/>